<dbReference type="InterPro" id="IPR013762">
    <property type="entry name" value="Integrase-like_cat_sf"/>
</dbReference>
<dbReference type="InterPro" id="IPR002104">
    <property type="entry name" value="Integrase_catalytic"/>
</dbReference>
<dbReference type="InterPro" id="IPR010998">
    <property type="entry name" value="Integrase_recombinase_N"/>
</dbReference>
<feature type="domain" description="Tyr recombinase" evidence="5">
    <location>
        <begin position="77"/>
        <end position="264"/>
    </location>
</feature>
<keyword evidence="3" id="KW-0238">DNA-binding</keyword>
<dbReference type="AlphaFoldDB" id="A0A388SGS9"/>
<sequence length="273" mass="31051">MTLSWLKKLAPGLKLCDVSRVEYQQILNAYAVYHERQTTMDFHHQLKGAVIDAVDEGYIPRDPTRKTIIKGRTPSSKKIKYLNQYELHTLLSSLDLSGKINWDWLILLVAKTGMRFSEALAVTPSDFDFAHQMLSISKTWDYKGEGGFLPTKNKSSVRKIQLDWQTVIQFAELVKNLVPDKPIFVTKAHVYNSTVNNRLARYCKRVHVPIISIHGLRHTHASLLLFAGVSIASVARRLGHSNITTTQKTYLHIIQELENQDVDLIMRALSGLS</sequence>
<evidence type="ECO:0000256" key="2">
    <source>
        <dbReference type="ARBA" id="ARBA00022908"/>
    </source>
</evidence>
<keyword evidence="7" id="KW-1185">Reference proteome</keyword>
<proteinExistence type="inferred from homology"/>
<accession>A0A388SGS9</accession>
<keyword evidence="4" id="KW-0233">DNA recombination</keyword>
<dbReference type="PANTHER" id="PTHR30349">
    <property type="entry name" value="PHAGE INTEGRASE-RELATED"/>
    <property type="match status" value="1"/>
</dbReference>
<dbReference type="PROSITE" id="PS51898">
    <property type="entry name" value="TYR_RECOMBINASE"/>
    <property type="match status" value="1"/>
</dbReference>
<reference evidence="6 7" key="1">
    <citation type="journal article" date="2018" name="Int. J. Syst. Evol. Microbiol.">
        <title>Mesosutterella multiformis gen. nov., sp. nov., a member of the family Sutterellaceae and Sutterella megalosphaeroides sp. nov., isolated from human faeces.</title>
        <authorList>
            <person name="Sakamoto M."/>
            <person name="Ikeyama N."/>
            <person name="Kunihiro T."/>
            <person name="Iino T."/>
            <person name="Yuki M."/>
            <person name="Ohkuma M."/>
        </authorList>
    </citation>
    <scope>NUCLEOTIDE SEQUENCE [LARGE SCALE GENOMIC DNA]</scope>
    <source>
        <strain evidence="6 7">4NBBH2</strain>
    </source>
</reference>
<dbReference type="SUPFAM" id="SSF56349">
    <property type="entry name" value="DNA breaking-rejoining enzymes"/>
    <property type="match status" value="1"/>
</dbReference>
<evidence type="ECO:0000259" key="5">
    <source>
        <dbReference type="PROSITE" id="PS51898"/>
    </source>
</evidence>
<evidence type="ECO:0000313" key="6">
    <source>
        <dbReference type="EMBL" id="GBO94669.1"/>
    </source>
</evidence>
<gene>
    <name evidence="6" type="ORF">MESMUL_20230</name>
</gene>
<dbReference type="GO" id="GO:0003677">
    <property type="term" value="F:DNA binding"/>
    <property type="evidence" value="ECO:0007669"/>
    <property type="project" value="UniProtKB-KW"/>
</dbReference>
<dbReference type="PANTHER" id="PTHR30349:SF64">
    <property type="entry name" value="PROPHAGE INTEGRASE INTD-RELATED"/>
    <property type="match status" value="1"/>
</dbReference>
<comment type="caution">
    <text evidence="6">The sequence shown here is derived from an EMBL/GenBank/DDBJ whole genome shotgun (WGS) entry which is preliminary data.</text>
</comment>
<dbReference type="InterPro" id="IPR050090">
    <property type="entry name" value="Tyrosine_recombinase_XerCD"/>
</dbReference>
<evidence type="ECO:0000313" key="7">
    <source>
        <dbReference type="Proteomes" id="UP000266091"/>
    </source>
</evidence>
<organism evidence="6 7">
    <name type="scientific">Mesosutterella multiformis</name>
    <dbReference type="NCBI Taxonomy" id="2259133"/>
    <lineage>
        <taxon>Bacteria</taxon>
        <taxon>Pseudomonadati</taxon>
        <taxon>Pseudomonadota</taxon>
        <taxon>Betaproteobacteria</taxon>
        <taxon>Burkholderiales</taxon>
        <taxon>Sutterellaceae</taxon>
        <taxon>Mesosutterella</taxon>
    </lineage>
</organism>
<dbReference type="Pfam" id="PF00589">
    <property type="entry name" value="Phage_integrase"/>
    <property type="match status" value="1"/>
</dbReference>
<dbReference type="Gene3D" id="1.10.150.130">
    <property type="match status" value="1"/>
</dbReference>
<protein>
    <submittedName>
        <fullName evidence="6">Site-specific integrase</fullName>
    </submittedName>
</protein>
<dbReference type="Gene3D" id="1.10.443.10">
    <property type="entry name" value="Intergrase catalytic core"/>
    <property type="match status" value="1"/>
</dbReference>
<evidence type="ECO:0000256" key="3">
    <source>
        <dbReference type="ARBA" id="ARBA00023125"/>
    </source>
</evidence>
<dbReference type="Proteomes" id="UP000266091">
    <property type="component" value="Unassembled WGS sequence"/>
</dbReference>
<dbReference type="InterPro" id="IPR011010">
    <property type="entry name" value="DNA_brk_join_enz"/>
</dbReference>
<dbReference type="CDD" id="cd01189">
    <property type="entry name" value="INT_ICEBs1_C_like"/>
    <property type="match status" value="1"/>
</dbReference>
<comment type="similarity">
    <text evidence="1">Belongs to the 'phage' integrase family.</text>
</comment>
<dbReference type="GO" id="GO:0006310">
    <property type="term" value="P:DNA recombination"/>
    <property type="evidence" value="ECO:0007669"/>
    <property type="project" value="UniProtKB-KW"/>
</dbReference>
<evidence type="ECO:0000256" key="1">
    <source>
        <dbReference type="ARBA" id="ARBA00008857"/>
    </source>
</evidence>
<name>A0A388SGS9_9BURK</name>
<dbReference type="GO" id="GO:0015074">
    <property type="term" value="P:DNA integration"/>
    <property type="evidence" value="ECO:0007669"/>
    <property type="project" value="UniProtKB-KW"/>
</dbReference>
<dbReference type="EMBL" id="BGZJ01000002">
    <property type="protein sequence ID" value="GBO94669.1"/>
    <property type="molecule type" value="Genomic_DNA"/>
</dbReference>
<keyword evidence="2" id="KW-0229">DNA integration</keyword>
<evidence type="ECO:0000256" key="4">
    <source>
        <dbReference type="ARBA" id="ARBA00023172"/>
    </source>
</evidence>